<dbReference type="Pfam" id="PF00171">
    <property type="entry name" value="Aldedh"/>
    <property type="match status" value="1"/>
</dbReference>
<evidence type="ECO:0000256" key="1">
    <source>
        <dbReference type="ARBA" id="ARBA00009986"/>
    </source>
</evidence>
<comment type="similarity">
    <text evidence="1 6">Belongs to the aldehyde dehydrogenase family.</text>
</comment>
<dbReference type="Gene3D" id="3.40.605.10">
    <property type="entry name" value="Aldehyde Dehydrogenase, Chain A, domain 1"/>
    <property type="match status" value="1"/>
</dbReference>
<dbReference type="InterPro" id="IPR016161">
    <property type="entry name" value="Ald_DH/histidinol_DH"/>
</dbReference>
<dbReference type="InterPro" id="IPR016162">
    <property type="entry name" value="Ald_DH_N"/>
</dbReference>
<dbReference type="OMA" id="VERAHYG"/>
<evidence type="ECO:0000313" key="7">
    <source>
        <dbReference type="EMBL" id="ENN70170.1"/>
    </source>
</evidence>
<evidence type="ECO:0000256" key="4">
    <source>
        <dbReference type="ARBA" id="ARBA00023027"/>
    </source>
</evidence>
<dbReference type="PANTHER" id="PTHR43521">
    <property type="entry name" value="ALPHA-AMINOADIPIC SEMIALDEHYDE DEHYDROGENASE"/>
    <property type="match status" value="1"/>
</dbReference>
<dbReference type="InterPro" id="IPR016163">
    <property type="entry name" value="Ald_DH_C"/>
</dbReference>
<keyword evidence="4" id="KW-0520">NAD</keyword>
<reference evidence="7" key="1">
    <citation type="journal article" date="2013" name="Genome Biol.">
        <title>Draft genome of the mountain pine beetle, Dendroctonus ponderosae Hopkins, a major forest pest.</title>
        <authorList>
            <person name="Keeling C.I."/>
            <person name="Yuen M.M."/>
            <person name="Liao N.Y."/>
            <person name="Docking T.R."/>
            <person name="Chan S.K."/>
            <person name="Taylor G.A."/>
            <person name="Palmquist D.L."/>
            <person name="Jackman S.D."/>
            <person name="Nguyen A."/>
            <person name="Li M."/>
            <person name="Henderson H."/>
            <person name="Janes J.K."/>
            <person name="Zhao Y."/>
            <person name="Pandoh P."/>
            <person name="Moore R."/>
            <person name="Sperling F.A."/>
            <person name="Huber D.P."/>
            <person name="Birol I."/>
            <person name="Jones S.J."/>
            <person name="Bohlmann J."/>
        </authorList>
    </citation>
    <scope>NUCLEOTIDE SEQUENCE</scope>
</reference>
<dbReference type="PANTHER" id="PTHR43521:SF1">
    <property type="entry name" value="ALPHA-AMINOADIPIC SEMIALDEHYDE DEHYDROGENASE"/>
    <property type="match status" value="1"/>
</dbReference>
<dbReference type="Gene3D" id="3.40.309.10">
    <property type="entry name" value="Aldehyde Dehydrogenase, Chain A, domain 2"/>
    <property type="match status" value="1"/>
</dbReference>
<dbReference type="EMBL" id="KB741537">
    <property type="protein sequence ID" value="ENN70170.1"/>
    <property type="molecule type" value="Genomic_DNA"/>
</dbReference>
<dbReference type="InterPro" id="IPR044638">
    <property type="entry name" value="ALDH7A1-like"/>
</dbReference>
<sequence length="164" mass="17292">VCGNTVFWKGAETTPLISIATTKIVAGVLEKNNLPGAIATLCTGGADIGQSLASDRRIKLLSFTGSCQVGRLVAVEVQKRFGKSLLELGGNNALIVAEDADLKMVIPAILFACIGTSGQRCTTTRRLIVHQAVYDEVLQKLKTAYAQVMGRIGDALGEHVLIGP</sequence>
<dbReference type="EC" id="1.2.1.3" evidence="5"/>
<dbReference type="GO" id="GO:0004029">
    <property type="term" value="F:aldehyde dehydrogenase (NAD+) activity"/>
    <property type="evidence" value="ECO:0007669"/>
    <property type="project" value="UniProtKB-EC"/>
</dbReference>
<comment type="subunit">
    <text evidence="2">Homotetramer.</text>
</comment>
<name>N6TLR4_DENPD</name>
<evidence type="ECO:0000256" key="6">
    <source>
        <dbReference type="RuleBase" id="RU003345"/>
    </source>
</evidence>
<dbReference type="InterPro" id="IPR029510">
    <property type="entry name" value="Ald_DH_CS_GLU"/>
</dbReference>
<gene>
    <name evidence="7" type="ORF">YQE_00019</name>
</gene>
<dbReference type="PROSITE" id="PS00687">
    <property type="entry name" value="ALDEHYDE_DEHYDR_GLU"/>
    <property type="match status" value="1"/>
</dbReference>
<accession>N6TLR4</accession>
<organism evidence="7">
    <name type="scientific">Dendroctonus ponderosae</name>
    <name type="common">Mountain pine beetle</name>
    <dbReference type="NCBI Taxonomy" id="77166"/>
    <lineage>
        <taxon>Eukaryota</taxon>
        <taxon>Metazoa</taxon>
        <taxon>Ecdysozoa</taxon>
        <taxon>Arthropoda</taxon>
        <taxon>Hexapoda</taxon>
        <taxon>Insecta</taxon>
        <taxon>Pterygota</taxon>
        <taxon>Neoptera</taxon>
        <taxon>Endopterygota</taxon>
        <taxon>Coleoptera</taxon>
        <taxon>Polyphaga</taxon>
        <taxon>Cucujiformia</taxon>
        <taxon>Curculionidae</taxon>
        <taxon>Scolytinae</taxon>
        <taxon>Dendroctonus</taxon>
    </lineage>
</organism>
<evidence type="ECO:0000256" key="5">
    <source>
        <dbReference type="ARBA" id="ARBA00024226"/>
    </source>
</evidence>
<keyword evidence="3 6" id="KW-0560">Oxidoreductase</keyword>
<evidence type="ECO:0000256" key="2">
    <source>
        <dbReference type="ARBA" id="ARBA00011881"/>
    </source>
</evidence>
<feature type="non-terminal residue" evidence="7">
    <location>
        <position position="164"/>
    </location>
</feature>
<feature type="non-terminal residue" evidence="7">
    <location>
        <position position="1"/>
    </location>
</feature>
<dbReference type="InterPro" id="IPR015590">
    <property type="entry name" value="Aldehyde_DH_dom"/>
</dbReference>
<dbReference type="SUPFAM" id="SSF53720">
    <property type="entry name" value="ALDH-like"/>
    <property type="match status" value="1"/>
</dbReference>
<evidence type="ECO:0000256" key="3">
    <source>
        <dbReference type="ARBA" id="ARBA00023002"/>
    </source>
</evidence>
<protein>
    <recommendedName>
        <fullName evidence="5">aldehyde dehydrogenase (NAD(+))</fullName>
        <ecNumber evidence="5">1.2.1.3</ecNumber>
    </recommendedName>
</protein>
<dbReference type="HOGENOM" id="CLU_1623100_0_0_1"/>
<proteinExistence type="inferred from homology"/>
<dbReference type="AlphaFoldDB" id="N6TLR4"/>